<evidence type="ECO:0000313" key="2">
    <source>
        <dbReference type="EMBL" id="EXX57677.1"/>
    </source>
</evidence>
<feature type="signal peptide" evidence="1">
    <location>
        <begin position="1"/>
        <end position="28"/>
    </location>
</feature>
<dbReference type="OrthoDB" id="2303742at2759"/>
<comment type="caution">
    <text evidence="2">The sequence shown here is derived from an EMBL/GenBank/DDBJ whole genome shotgun (WGS) entry which is preliminary data.</text>
</comment>
<evidence type="ECO:0000313" key="3">
    <source>
        <dbReference type="Proteomes" id="UP000022910"/>
    </source>
</evidence>
<keyword evidence="3" id="KW-1185">Reference proteome</keyword>
<evidence type="ECO:0008006" key="4">
    <source>
        <dbReference type="Google" id="ProtNLM"/>
    </source>
</evidence>
<dbReference type="Gene3D" id="2.70.50.70">
    <property type="match status" value="1"/>
</dbReference>
<sequence>MVQSKISGAINFILIFTLLIGLVGRVSAHGILLSPTPRLLYGDNVTDVIFKVSNPTKEFPCGLAGDGPGPVTVYKPGEKILIAYNRTITHGGDCLMQLSRYGDKYDKDFETFENLGTCGMEKGLFTAFVMVPHDECDNEDCVMRFRWDDNVGNNYLYCINVRIKKYPDCWDSKRRRSIGTTRRALKN</sequence>
<protein>
    <recommendedName>
        <fullName evidence="4">Chitin-binding type-4 domain-containing protein</fullName>
    </recommendedName>
</protein>
<proteinExistence type="predicted"/>
<name>A0A015IKJ9_RHIIW</name>
<gene>
    <name evidence="2" type="ORF">RirG_204900</name>
</gene>
<evidence type="ECO:0000256" key="1">
    <source>
        <dbReference type="SAM" id="SignalP"/>
    </source>
</evidence>
<dbReference type="EMBL" id="JEMT01027299">
    <property type="protein sequence ID" value="EXX57677.1"/>
    <property type="molecule type" value="Genomic_DNA"/>
</dbReference>
<feature type="chain" id="PRO_5001475137" description="Chitin-binding type-4 domain-containing protein" evidence="1">
    <location>
        <begin position="29"/>
        <end position="187"/>
    </location>
</feature>
<reference evidence="2 3" key="1">
    <citation type="submission" date="2014-02" db="EMBL/GenBank/DDBJ databases">
        <title>Single nucleus genome sequencing reveals high similarity among nuclei of an endomycorrhizal fungus.</title>
        <authorList>
            <person name="Lin K."/>
            <person name="Geurts R."/>
            <person name="Zhang Z."/>
            <person name="Limpens E."/>
            <person name="Saunders D.G."/>
            <person name="Mu D."/>
            <person name="Pang E."/>
            <person name="Cao H."/>
            <person name="Cha H."/>
            <person name="Lin T."/>
            <person name="Zhou Q."/>
            <person name="Shang Y."/>
            <person name="Li Y."/>
            <person name="Ivanov S."/>
            <person name="Sharma T."/>
            <person name="Velzen R.V."/>
            <person name="Ruijter N.D."/>
            <person name="Aanen D.K."/>
            <person name="Win J."/>
            <person name="Kamoun S."/>
            <person name="Bisseling T."/>
            <person name="Huang S."/>
        </authorList>
    </citation>
    <scope>NUCLEOTIDE SEQUENCE [LARGE SCALE GENOMIC DNA]</scope>
    <source>
        <strain evidence="3">DAOM197198w</strain>
    </source>
</reference>
<dbReference type="HOGENOM" id="CLU_1670350_0_0_1"/>
<dbReference type="AlphaFoldDB" id="A0A015IKJ9"/>
<organism evidence="2 3">
    <name type="scientific">Rhizophagus irregularis (strain DAOM 197198w)</name>
    <name type="common">Glomus intraradices</name>
    <dbReference type="NCBI Taxonomy" id="1432141"/>
    <lineage>
        <taxon>Eukaryota</taxon>
        <taxon>Fungi</taxon>
        <taxon>Fungi incertae sedis</taxon>
        <taxon>Mucoromycota</taxon>
        <taxon>Glomeromycotina</taxon>
        <taxon>Glomeromycetes</taxon>
        <taxon>Glomerales</taxon>
        <taxon>Glomeraceae</taxon>
        <taxon>Rhizophagus</taxon>
    </lineage>
</organism>
<dbReference type="SMR" id="A0A015IKJ9"/>
<accession>A0A015IKJ9</accession>
<keyword evidence="1" id="KW-0732">Signal</keyword>
<dbReference type="Proteomes" id="UP000022910">
    <property type="component" value="Unassembled WGS sequence"/>
</dbReference>